<proteinExistence type="predicted"/>
<accession>A0AAV6TTL4</accession>
<dbReference type="AlphaFoldDB" id="A0AAV6TTL4"/>
<dbReference type="InterPro" id="IPR001878">
    <property type="entry name" value="Znf_CCHC"/>
</dbReference>
<evidence type="ECO:0000259" key="3">
    <source>
        <dbReference type="PROSITE" id="PS50158"/>
    </source>
</evidence>
<dbReference type="Pfam" id="PF14223">
    <property type="entry name" value="Retrotran_gag_2"/>
    <property type="match status" value="1"/>
</dbReference>
<dbReference type="Gene3D" id="4.10.60.10">
    <property type="entry name" value="Zinc finger, CCHC-type"/>
    <property type="match status" value="1"/>
</dbReference>
<reference evidence="4 5" key="1">
    <citation type="journal article" date="2022" name="Nat. Ecol. Evol.">
        <title>A masculinizing supergene underlies an exaggerated male reproductive morph in a spider.</title>
        <authorList>
            <person name="Hendrickx F."/>
            <person name="De Corte Z."/>
            <person name="Sonet G."/>
            <person name="Van Belleghem S.M."/>
            <person name="Kostlbacher S."/>
            <person name="Vangestel C."/>
        </authorList>
    </citation>
    <scope>NUCLEOTIDE SEQUENCE [LARGE SCALE GENOMIC DNA]</scope>
    <source>
        <strain evidence="4">W744_W776</strain>
    </source>
</reference>
<keyword evidence="1" id="KW-0863">Zinc-finger</keyword>
<organism evidence="4 5">
    <name type="scientific">Oedothorax gibbosus</name>
    <dbReference type="NCBI Taxonomy" id="931172"/>
    <lineage>
        <taxon>Eukaryota</taxon>
        <taxon>Metazoa</taxon>
        <taxon>Ecdysozoa</taxon>
        <taxon>Arthropoda</taxon>
        <taxon>Chelicerata</taxon>
        <taxon>Arachnida</taxon>
        <taxon>Araneae</taxon>
        <taxon>Araneomorphae</taxon>
        <taxon>Entelegynae</taxon>
        <taxon>Araneoidea</taxon>
        <taxon>Linyphiidae</taxon>
        <taxon>Erigoninae</taxon>
        <taxon>Oedothorax</taxon>
    </lineage>
</organism>
<dbReference type="PANTHER" id="PTHR47481:SF14">
    <property type="entry name" value="RETROTRANSPOSON COPIA-LIKE N-TERMINAL DOMAIN-CONTAINING PROTEIN"/>
    <property type="match status" value="1"/>
</dbReference>
<feature type="region of interest" description="Disordered" evidence="2">
    <location>
        <begin position="214"/>
        <end position="243"/>
    </location>
</feature>
<comment type="caution">
    <text evidence="4">The sequence shown here is derived from an EMBL/GenBank/DDBJ whole genome shotgun (WGS) entry which is preliminary data.</text>
</comment>
<sequence>MKFLLIERGLWKLVSGKETTPAAKEELGNYEDRCDRALSTIYLNISEEYKRLIKTETCPIKAWENLKSYFEPDDRVRHQMIFNEFLECKPNKSEGFAMFFSKIKDLVDQLKDIQHPMDDDRVIFHVLRWLPDSFSSLVQNITSWSKTDFTLIKVESAVLAEDARQKLKQQDKGSLSVAYSTEAKGRQSRSVVCYHCGKEGHIARNCRLKSSVSQPRAHLSGVETRRPPWRKNSPWRRSNSNHR</sequence>
<evidence type="ECO:0000256" key="1">
    <source>
        <dbReference type="PROSITE-ProRule" id="PRU00047"/>
    </source>
</evidence>
<keyword evidence="1" id="KW-0862">Zinc</keyword>
<dbReference type="PANTHER" id="PTHR47481">
    <property type="match status" value="1"/>
</dbReference>
<dbReference type="Pfam" id="PF00098">
    <property type="entry name" value="zf-CCHC"/>
    <property type="match status" value="1"/>
</dbReference>
<gene>
    <name evidence="4" type="ORF">JTE90_014339</name>
</gene>
<dbReference type="GO" id="GO:0008270">
    <property type="term" value="F:zinc ion binding"/>
    <property type="evidence" value="ECO:0007669"/>
    <property type="project" value="UniProtKB-KW"/>
</dbReference>
<dbReference type="GO" id="GO:0003676">
    <property type="term" value="F:nucleic acid binding"/>
    <property type="evidence" value="ECO:0007669"/>
    <property type="project" value="InterPro"/>
</dbReference>
<evidence type="ECO:0000313" key="5">
    <source>
        <dbReference type="Proteomes" id="UP000827092"/>
    </source>
</evidence>
<dbReference type="SUPFAM" id="SSF57756">
    <property type="entry name" value="Retrovirus zinc finger-like domains"/>
    <property type="match status" value="1"/>
</dbReference>
<dbReference type="PROSITE" id="PS50158">
    <property type="entry name" value="ZF_CCHC"/>
    <property type="match status" value="1"/>
</dbReference>
<keyword evidence="1" id="KW-0479">Metal-binding</keyword>
<dbReference type="EMBL" id="JAFNEN010001096">
    <property type="protein sequence ID" value="KAG8175004.1"/>
    <property type="molecule type" value="Genomic_DNA"/>
</dbReference>
<dbReference type="InterPro" id="IPR036875">
    <property type="entry name" value="Znf_CCHC_sf"/>
</dbReference>
<dbReference type="SMART" id="SM00343">
    <property type="entry name" value="ZnF_C2HC"/>
    <property type="match status" value="1"/>
</dbReference>
<evidence type="ECO:0000313" key="4">
    <source>
        <dbReference type="EMBL" id="KAG8175004.1"/>
    </source>
</evidence>
<protein>
    <recommendedName>
        <fullName evidence="3">CCHC-type domain-containing protein</fullName>
    </recommendedName>
</protein>
<dbReference type="Proteomes" id="UP000827092">
    <property type="component" value="Unassembled WGS sequence"/>
</dbReference>
<name>A0AAV6TTL4_9ARAC</name>
<evidence type="ECO:0000256" key="2">
    <source>
        <dbReference type="SAM" id="MobiDB-lite"/>
    </source>
</evidence>
<keyword evidence="5" id="KW-1185">Reference proteome</keyword>
<feature type="domain" description="CCHC-type" evidence="3">
    <location>
        <begin position="193"/>
        <end position="207"/>
    </location>
</feature>